<dbReference type="GO" id="GO:0006811">
    <property type="term" value="P:monoatomic ion transport"/>
    <property type="evidence" value="ECO:0007669"/>
    <property type="project" value="UniProtKB-KW"/>
</dbReference>
<keyword evidence="13" id="KW-0998">Cell outer membrane</keyword>
<dbReference type="Pfam" id="PF22461">
    <property type="entry name" value="SLBB_2"/>
    <property type="match status" value="1"/>
</dbReference>
<keyword evidence="6 15" id="KW-0812">Transmembrane</keyword>
<dbReference type="GO" id="GO:0046930">
    <property type="term" value="C:pore complex"/>
    <property type="evidence" value="ECO:0007669"/>
    <property type="project" value="UniProtKB-KW"/>
</dbReference>
<keyword evidence="19" id="KW-1185">Reference proteome</keyword>
<dbReference type="Proteomes" id="UP000077667">
    <property type="component" value="Chromosome"/>
</dbReference>
<evidence type="ECO:0000256" key="3">
    <source>
        <dbReference type="ARBA" id="ARBA00022448"/>
    </source>
</evidence>
<organism evidence="18 19">
    <name type="scientific">Niabella ginsenosidivorans</name>
    <dbReference type="NCBI Taxonomy" id="1176587"/>
    <lineage>
        <taxon>Bacteria</taxon>
        <taxon>Pseudomonadati</taxon>
        <taxon>Bacteroidota</taxon>
        <taxon>Chitinophagia</taxon>
        <taxon>Chitinophagales</taxon>
        <taxon>Chitinophagaceae</taxon>
        <taxon>Niabella</taxon>
    </lineage>
</organism>
<dbReference type="Gene3D" id="3.10.560.10">
    <property type="entry name" value="Outer membrane lipoprotein wza domain like"/>
    <property type="match status" value="1"/>
</dbReference>
<keyword evidence="10" id="KW-0626">Porin</keyword>
<evidence type="ECO:0000313" key="19">
    <source>
        <dbReference type="Proteomes" id="UP000077667"/>
    </source>
</evidence>
<dbReference type="RefSeq" id="WP_067753412.1">
    <property type="nucleotide sequence ID" value="NZ_CP015772.1"/>
</dbReference>
<keyword evidence="7" id="KW-0732">Signal</keyword>
<dbReference type="InterPro" id="IPR049712">
    <property type="entry name" value="Poly_export"/>
</dbReference>
<feature type="domain" description="Polysaccharide export protein N-terminal" evidence="16">
    <location>
        <begin position="51"/>
        <end position="151"/>
    </location>
</feature>
<evidence type="ECO:0000256" key="4">
    <source>
        <dbReference type="ARBA" id="ARBA00022452"/>
    </source>
</evidence>
<dbReference type="GO" id="GO:0015288">
    <property type="term" value="F:porin activity"/>
    <property type="evidence" value="ECO:0007669"/>
    <property type="project" value="UniProtKB-KW"/>
</dbReference>
<evidence type="ECO:0000256" key="7">
    <source>
        <dbReference type="ARBA" id="ARBA00022729"/>
    </source>
</evidence>
<evidence type="ECO:0000256" key="14">
    <source>
        <dbReference type="ARBA" id="ARBA00023288"/>
    </source>
</evidence>
<dbReference type="PANTHER" id="PTHR33619">
    <property type="entry name" value="POLYSACCHARIDE EXPORT PROTEIN GFCE-RELATED"/>
    <property type="match status" value="1"/>
</dbReference>
<evidence type="ECO:0000313" key="18">
    <source>
        <dbReference type="EMBL" id="ANH80622.1"/>
    </source>
</evidence>
<reference evidence="18 19" key="1">
    <citation type="submission" date="2016-05" db="EMBL/GenBank/DDBJ databases">
        <title>Niabella ginsenosidivorans BS26 whole genome sequencing.</title>
        <authorList>
            <person name="Im W.T."/>
            <person name="Siddiqi M.Z."/>
        </authorList>
    </citation>
    <scope>NUCLEOTIDE SEQUENCE [LARGE SCALE GENOMIC DNA]</scope>
    <source>
        <strain evidence="18 19">BS26</strain>
    </source>
</reference>
<protein>
    <submittedName>
        <fullName evidence="18">Uncharacterized protein</fullName>
    </submittedName>
</protein>
<evidence type="ECO:0000256" key="12">
    <source>
        <dbReference type="ARBA" id="ARBA00023139"/>
    </source>
</evidence>
<comment type="similarity">
    <text evidence="2">Belongs to the BexD/CtrA/VexA family.</text>
</comment>
<keyword evidence="3" id="KW-0813">Transport</keyword>
<evidence type="ECO:0000256" key="8">
    <source>
        <dbReference type="ARBA" id="ARBA00023047"/>
    </source>
</evidence>
<keyword evidence="4" id="KW-1134">Transmembrane beta strand</keyword>
<keyword evidence="9" id="KW-0406">Ion transport</keyword>
<evidence type="ECO:0000256" key="15">
    <source>
        <dbReference type="SAM" id="Phobius"/>
    </source>
</evidence>
<sequence length="271" mass="29421">MKNYVPLFLTVCILAASCTNYKKLTYFNNVSDSSSVYKKGEAIPLAVYSPVTVKADDILSIMVTTIDPAAGGTDAINLISQPPMKGNVSSGNQQQAFNNNTQGFLVDKSGNIELPVLGTIHAEGLTTIELKNTIKEKARQYFKDPTVNVRLLNFRVTVLGEVARPGTYNFSNERVSVLDALGMAGDLTVYGKRDNVMVVREVDNTKKAMRLNLNDAGIMSSPYFYLQQNDVVYIEPVKNRAVQSDASASRTISIVTGAASVLAVIIAALLR</sequence>
<evidence type="ECO:0000259" key="17">
    <source>
        <dbReference type="Pfam" id="PF22461"/>
    </source>
</evidence>
<dbReference type="OrthoDB" id="662756at2"/>
<dbReference type="STRING" id="1176587.A8C56_06175"/>
<keyword evidence="5" id="KW-0762">Sugar transport</keyword>
<evidence type="ECO:0000259" key="16">
    <source>
        <dbReference type="Pfam" id="PF02563"/>
    </source>
</evidence>
<dbReference type="GO" id="GO:0009279">
    <property type="term" value="C:cell outer membrane"/>
    <property type="evidence" value="ECO:0007669"/>
    <property type="project" value="UniProtKB-SubCell"/>
</dbReference>
<evidence type="ECO:0000256" key="6">
    <source>
        <dbReference type="ARBA" id="ARBA00022692"/>
    </source>
</evidence>
<accession>A0A1A9I1Q2</accession>
<dbReference type="InterPro" id="IPR003715">
    <property type="entry name" value="Poly_export_N"/>
</dbReference>
<feature type="transmembrane region" description="Helical" evidence="15">
    <location>
        <begin position="252"/>
        <end position="270"/>
    </location>
</feature>
<evidence type="ECO:0000256" key="2">
    <source>
        <dbReference type="ARBA" id="ARBA00009450"/>
    </source>
</evidence>
<dbReference type="KEGG" id="nia:A8C56_06175"/>
<dbReference type="PANTHER" id="PTHR33619:SF3">
    <property type="entry name" value="POLYSACCHARIDE EXPORT PROTEIN GFCE-RELATED"/>
    <property type="match status" value="1"/>
</dbReference>
<dbReference type="InterPro" id="IPR054765">
    <property type="entry name" value="SLBB_dom"/>
</dbReference>
<name>A0A1A9I1Q2_9BACT</name>
<dbReference type="EMBL" id="CP015772">
    <property type="protein sequence ID" value="ANH80622.1"/>
    <property type="molecule type" value="Genomic_DNA"/>
</dbReference>
<evidence type="ECO:0000256" key="13">
    <source>
        <dbReference type="ARBA" id="ARBA00023237"/>
    </source>
</evidence>
<keyword evidence="8" id="KW-0625">Polysaccharide transport</keyword>
<evidence type="ECO:0000256" key="9">
    <source>
        <dbReference type="ARBA" id="ARBA00023065"/>
    </source>
</evidence>
<keyword evidence="11 15" id="KW-0472">Membrane</keyword>
<evidence type="ECO:0000256" key="11">
    <source>
        <dbReference type="ARBA" id="ARBA00023136"/>
    </source>
</evidence>
<dbReference type="PROSITE" id="PS51257">
    <property type="entry name" value="PROKAR_LIPOPROTEIN"/>
    <property type="match status" value="1"/>
</dbReference>
<comment type="subcellular location">
    <subcellularLocation>
        <location evidence="1">Cell outer membrane</location>
        <topology evidence="1">Multi-pass membrane protein</topology>
    </subcellularLocation>
</comment>
<evidence type="ECO:0000256" key="1">
    <source>
        <dbReference type="ARBA" id="ARBA00004571"/>
    </source>
</evidence>
<proteinExistence type="inferred from homology"/>
<evidence type="ECO:0000256" key="10">
    <source>
        <dbReference type="ARBA" id="ARBA00023114"/>
    </source>
</evidence>
<dbReference type="AlphaFoldDB" id="A0A1A9I1Q2"/>
<keyword evidence="15" id="KW-1133">Transmembrane helix</keyword>
<dbReference type="GO" id="GO:0015159">
    <property type="term" value="F:polysaccharide transmembrane transporter activity"/>
    <property type="evidence" value="ECO:0007669"/>
    <property type="project" value="InterPro"/>
</dbReference>
<keyword evidence="14" id="KW-0449">Lipoprotein</keyword>
<keyword evidence="12" id="KW-0564">Palmitate</keyword>
<feature type="domain" description="SLBB" evidence="17">
    <location>
        <begin position="155"/>
        <end position="234"/>
    </location>
</feature>
<gene>
    <name evidence="18" type="ORF">A8C56_06175</name>
</gene>
<evidence type="ECO:0000256" key="5">
    <source>
        <dbReference type="ARBA" id="ARBA00022597"/>
    </source>
</evidence>
<dbReference type="Pfam" id="PF02563">
    <property type="entry name" value="Poly_export"/>
    <property type="match status" value="1"/>
</dbReference>